<dbReference type="PROSITE" id="PS51257">
    <property type="entry name" value="PROKAR_LIPOPROTEIN"/>
    <property type="match status" value="1"/>
</dbReference>
<organism evidence="1 2">
    <name type="scientific">Pontivivens insulae</name>
    <dbReference type="NCBI Taxonomy" id="1639689"/>
    <lineage>
        <taxon>Bacteria</taxon>
        <taxon>Pseudomonadati</taxon>
        <taxon>Pseudomonadota</taxon>
        <taxon>Alphaproteobacteria</taxon>
        <taxon>Rhodobacterales</taxon>
        <taxon>Paracoccaceae</taxon>
        <taxon>Pontivivens</taxon>
    </lineage>
</organism>
<name>A0A2R8AAN0_9RHOB</name>
<proteinExistence type="predicted"/>
<dbReference type="AlphaFoldDB" id="A0A2R8AAN0"/>
<evidence type="ECO:0000313" key="2">
    <source>
        <dbReference type="Proteomes" id="UP000244932"/>
    </source>
</evidence>
<protein>
    <submittedName>
        <fullName evidence="1">Uncharacterized protein</fullName>
    </submittedName>
</protein>
<dbReference type="Proteomes" id="UP000244932">
    <property type="component" value="Unassembled WGS sequence"/>
</dbReference>
<keyword evidence="2" id="KW-1185">Reference proteome</keyword>
<dbReference type="EMBL" id="OMKW01000002">
    <property type="protein sequence ID" value="SPF29271.1"/>
    <property type="molecule type" value="Genomic_DNA"/>
</dbReference>
<sequence>MRLATTLALLGTAFVISGCNVDVVLPIEDEVSDEQFITVVDLNGRTQNIAIIDGVEQRP</sequence>
<gene>
    <name evidence="1" type="ORF">POI8812_01578</name>
</gene>
<reference evidence="1 2" key="1">
    <citation type="submission" date="2018-03" db="EMBL/GenBank/DDBJ databases">
        <authorList>
            <person name="Keele B.F."/>
        </authorList>
    </citation>
    <scope>NUCLEOTIDE SEQUENCE [LARGE SCALE GENOMIC DNA]</scope>
    <source>
        <strain evidence="1 2">CeCT 8812</strain>
    </source>
</reference>
<dbReference type="RefSeq" id="WP_146186137.1">
    <property type="nucleotide sequence ID" value="NZ_OMKW01000002.1"/>
</dbReference>
<evidence type="ECO:0000313" key="1">
    <source>
        <dbReference type="EMBL" id="SPF29271.1"/>
    </source>
</evidence>
<accession>A0A2R8AAN0</accession>